<proteinExistence type="predicted"/>
<evidence type="ECO:0000313" key="4">
    <source>
        <dbReference type="Proteomes" id="UP000002748"/>
    </source>
</evidence>
<feature type="compositionally biased region" description="Low complexity" evidence="1">
    <location>
        <begin position="9"/>
        <end position="21"/>
    </location>
</feature>
<accession>J4U9T3</accession>
<dbReference type="HOGENOM" id="CLU_081702_1_0_1"/>
<dbReference type="OrthoDB" id="2124888at2759"/>
<protein>
    <submittedName>
        <fullName evidence="3">Endoplasmic reticulum protein</fullName>
    </submittedName>
</protein>
<evidence type="ECO:0000313" key="3">
    <source>
        <dbReference type="EMBL" id="EJT47430.1"/>
    </source>
</evidence>
<evidence type="ECO:0000256" key="1">
    <source>
        <dbReference type="SAM" id="MobiDB-lite"/>
    </source>
</evidence>
<dbReference type="Proteomes" id="UP000002748">
    <property type="component" value="Unassembled WGS sequence"/>
</dbReference>
<keyword evidence="2" id="KW-0812">Transmembrane</keyword>
<keyword evidence="2" id="KW-1133">Transmembrane helix</keyword>
<dbReference type="PANTHER" id="PTHR28026:SF9">
    <property type="entry name" value="2-HYDROXY-PALMITIC ACID DIOXYGENASE MPO1"/>
    <property type="match status" value="1"/>
</dbReference>
<name>J4U9T3_TRIAS</name>
<dbReference type="KEGG" id="tasa:A1Q1_03768"/>
<feature type="region of interest" description="Disordered" evidence="1">
    <location>
        <begin position="1"/>
        <end position="52"/>
    </location>
</feature>
<dbReference type="InterPro" id="IPR009305">
    <property type="entry name" value="Mpo1-like"/>
</dbReference>
<dbReference type="PANTHER" id="PTHR28026">
    <property type="entry name" value="DUF962 DOMAIN PROTEIN (AFU_ORTHOLOGUE AFUA_8G05310)"/>
    <property type="match status" value="1"/>
</dbReference>
<reference evidence="3 4" key="1">
    <citation type="journal article" date="2012" name="Eukaryot. Cell">
        <title>Draft genome sequence of CBS 2479, the standard type strain of Trichosporon asahii.</title>
        <authorList>
            <person name="Yang R.Y."/>
            <person name="Li H.T."/>
            <person name="Zhu H."/>
            <person name="Zhou G.P."/>
            <person name="Wang M."/>
            <person name="Wang L."/>
        </authorList>
    </citation>
    <scope>NUCLEOTIDE SEQUENCE [LARGE SCALE GENOMIC DNA]</scope>
    <source>
        <strain evidence="4">ATCC 90039 / CBS 2479 / JCM 2466 / KCTC 7840 / NCYC 2677 / UAMH 7654</strain>
    </source>
</reference>
<dbReference type="GO" id="GO:0016020">
    <property type="term" value="C:membrane"/>
    <property type="evidence" value="ECO:0007669"/>
    <property type="project" value="GOC"/>
</dbReference>
<feature type="transmembrane region" description="Helical" evidence="2">
    <location>
        <begin position="127"/>
        <end position="147"/>
    </location>
</feature>
<dbReference type="EMBL" id="ALBS01000249">
    <property type="protein sequence ID" value="EJT47430.1"/>
    <property type="molecule type" value="Genomic_DNA"/>
</dbReference>
<dbReference type="VEuPathDB" id="FungiDB:A1Q1_03768"/>
<keyword evidence="2" id="KW-0472">Membrane</keyword>
<feature type="compositionally biased region" description="Basic and acidic residues" evidence="1">
    <location>
        <begin position="31"/>
        <end position="41"/>
    </location>
</feature>
<feature type="transmembrane region" description="Helical" evidence="2">
    <location>
        <begin position="190"/>
        <end position="207"/>
    </location>
</feature>
<organism evidence="3 4">
    <name type="scientific">Trichosporon asahii var. asahii (strain ATCC 90039 / CBS 2479 / JCM 2466 / KCTC 7840 / NBRC 103889/ NCYC 2677 / UAMH 7654)</name>
    <name type="common">Yeast</name>
    <dbReference type="NCBI Taxonomy" id="1186058"/>
    <lineage>
        <taxon>Eukaryota</taxon>
        <taxon>Fungi</taxon>
        <taxon>Dikarya</taxon>
        <taxon>Basidiomycota</taxon>
        <taxon>Agaricomycotina</taxon>
        <taxon>Tremellomycetes</taxon>
        <taxon>Trichosporonales</taxon>
        <taxon>Trichosporonaceae</taxon>
        <taxon>Trichosporon</taxon>
    </lineage>
</organism>
<feature type="compositionally biased region" description="Polar residues" evidence="1">
    <location>
        <begin position="43"/>
        <end position="52"/>
    </location>
</feature>
<dbReference type="RefSeq" id="XP_014178598.1">
    <property type="nucleotide sequence ID" value="XM_014323123.1"/>
</dbReference>
<comment type="caution">
    <text evidence="3">The sequence shown here is derived from an EMBL/GenBank/DDBJ whole genome shotgun (WGS) entry which is preliminary data.</text>
</comment>
<dbReference type="AlphaFoldDB" id="J4U9T3"/>
<feature type="transmembrane region" description="Helical" evidence="2">
    <location>
        <begin position="227"/>
        <end position="245"/>
    </location>
</feature>
<dbReference type="GeneID" id="25987281"/>
<feature type="transmembrane region" description="Helical" evidence="2">
    <location>
        <begin position="93"/>
        <end position="115"/>
    </location>
</feature>
<evidence type="ECO:0000256" key="2">
    <source>
        <dbReference type="SAM" id="Phobius"/>
    </source>
</evidence>
<dbReference type="Pfam" id="PF06127">
    <property type="entry name" value="Mpo1-like"/>
    <property type="match status" value="1"/>
</dbReference>
<gene>
    <name evidence="3" type="ORF">A1Q1_03768</name>
</gene>
<sequence length="276" mass="30701">MTATQPTQRVTRSSAAAATSVEQPKSVSAPKEGDVTAHLENEVSPTSSSDPPTINKSNICLCGQLHKLYDCLEKLTTQLAFYASYHSNPVNKAIHFVFIPQILWSALIFLGYLNLPGFTYVDVGPGLTFRPSVGMLLAFAFQFYYIFLDEFVGGTYIPVMAALYLTSGYLANHNPAWLPLATAFTDKPSALPFALFVHFNGWFWQFLGHFKFEGRAPALFDNLTQALVTAPFFVHIEMLFGLFGWNPSLEKRIMNLSAKRIVAMNKAKRARGKKAE</sequence>
<dbReference type="GO" id="GO:0005783">
    <property type="term" value="C:endoplasmic reticulum"/>
    <property type="evidence" value="ECO:0007669"/>
    <property type="project" value="TreeGrafter"/>
</dbReference>
<dbReference type="GO" id="GO:0046521">
    <property type="term" value="P:sphingoid catabolic process"/>
    <property type="evidence" value="ECO:0007669"/>
    <property type="project" value="TreeGrafter"/>
</dbReference>